<sequence>SISSEEPTDLIIQIKNTKYLLHKLPMLSKCSLLQLLYQESQPEDIQLPHFPADEETFEVCTKFCYGMAVDLSSRNIVAVRSAAKYLQIPSLLQKLEAFIDTCILQSWKDSILTLQYAGKLGNLPENLQIINRCIESIVIKIVTPPSRVRWSFTYTRGSKSTGNLPPDWWVEDISCLDLQMYLRVLDVAKASSMITPSLVGQALEVYATRRLPDNGITIGISDNQADEVVVEQRQVLEAIVDQIPAGNGVVSGRFLIKLVKSASLLGASIVVKVRIIRKAGLQLDEASVSDLLIPKVSTGSPTFYDIDLVRDLLENFLVQFRRGQLPESSRFADMGQITARVEKVAKLIDSYLGQVARDPNISVSKIVRLAEMVPERFRQDHDDLYMAIDAYLKDFVV</sequence>
<dbReference type="InterPro" id="IPR000210">
    <property type="entry name" value="BTB/POZ_dom"/>
</dbReference>
<keyword evidence="2" id="KW-0833">Ubl conjugation pathway</keyword>
<evidence type="ECO:0000256" key="2">
    <source>
        <dbReference type="ARBA" id="ARBA00022786"/>
    </source>
</evidence>
<dbReference type="eggNOG" id="ENOG502QQZH">
    <property type="taxonomic scope" value="Eukaryota"/>
</dbReference>
<dbReference type="UniPathway" id="UPA00143"/>
<reference evidence="6" key="1">
    <citation type="journal article" date="2013" name="Science">
        <title>The Amborella genome and the evolution of flowering plants.</title>
        <authorList>
            <consortium name="Amborella Genome Project"/>
        </authorList>
    </citation>
    <scope>NUCLEOTIDE SEQUENCE [LARGE SCALE GENOMIC DNA]</scope>
</reference>
<dbReference type="HOGENOM" id="CLU_005994_5_2_1"/>
<dbReference type="AlphaFoldDB" id="U5DAE7"/>
<gene>
    <name evidence="5" type="ORF">AMTR_s00061p00175030</name>
</gene>
<evidence type="ECO:0000313" key="5">
    <source>
        <dbReference type="EMBL" id="ERN19180.1"/>
    </source>
</evidence>
<dbReference type="EMBL" id="KI392075">
    <property type="protein sequence ID" value="ERN19180.1"/>
    <property type="molecule type" value="Genomic_DNA"/>
</dbReference>
<comment type="similarity">
    <text evidence="3">Belongs to the NPH3 family.</text>
</comment>
<dbReference type="Pfam" id="PF00651">
    <property type="entry name" value="BTB"/>
    <property type="match status" value="1"/>
</dbReference>
<proteinExistence type="inferred from homology"/>
<protein>
    <recommendedName>
        <fullName evidence="4">NPH3 domain-containing protein</fullName>
    </recommendedName>
</protein>
<dbReference type="PROSITE" id="PS51649">
    <property type="entry name" value="NPH3"/>
    <property type="match status" value="1"/>
</dbReference>
<comment type="pathway">
    <text evidence="1">Protein modification; protein ubiquitination.</text>
</comment>
<dbReference type="GO" id="GO:0016567">
    <property type="term" value="P:protein ubiquitination"/>
    <property type="evidence" value="ECO:0007669"/>
    <property type="project" value="UniProtKB-UniPathway"/>
</dbReference>
<dbReference type="InterPro" id="IPR027356">
    <property type="entry name" value="NPH3_dom"/>
</dbReference>
<evidence type="ECO:0000259" key="4">
    <source>
        <dbReference type="PROSITE" id="PS51649"/>
    </source>
</evidence>
<dbReference type="InterPro" id="IPR011333">
    <property type="entry name" value="SKP1/BTB/POZ_sf"/>
</dbReference>
<feature type="non-terminal residue" evidence="5">
    <location>
        <position position="1"/>
    </location>
</feature>
<evidence type="ECO:0000256" key="3">
    <source>
        <dbReference type="PROSITE-ProRule" id="PRU00982"/>
    </source>
</evidence>
<evidence type="ECO:0000313" key="6">
    <source>
        <dbReference type="Proteomes" id="UP000017836"/>
    </source>
</evidence>
<dbReference type="SUPFAM" id="SSF54695">
    <property type="entry name" value="POZ domain"/>
    <property type="match status" value="1"/>
</dbReference>
<dbReference type="Gene3D" id="3.30.710.10">
    <property type="entry name" value="Potassium Channel Kv1.1, Chain A"/>
    <property type="match status" value="1"/>
</dbReference>
<organism evidence="5 6">
    <name type="scientific">Amborella trichopoda</name>
    <dbReference type="NCBI Taxonomy" id="13333"/>
    <lineage>
        <taxon>Eukaryota</taxon>
        <taxon>Viridiplantae</taxon>
        <taxon>Streptophyta</taxon>
        <taxon>Embryophyta</taxon>
        <taxon>Tracheophyta</taxon>
        <taxon>Spermatophyta</taxon>
        <taxon>Magnoliopsida</taxon>
        <taxon>Amborellales</taxon>
        <taxon>Amborellaceae</taxon>
        <taxon>Amborella</taxon>
    </lineage>
</organism>
<dbReference type="Pfam" id="PF03000">
    <property type="entry name" value="NPH3"/>
    <property type="match status" value="1"/>
</dbReference>
<feature type="domain" description="NPH3" evidence="4">
    <location>
        <begin position="167"/>
        <end position="397"/>
    </location>
</feature>
<name>U5DAE7_AMBTC</name>
<dbReference type="PANTHER" id="PTHR32370">
    <property type="entry name" value="OS12G0117600 PROTEIN"/>
    <property type="match status" value="1"/>
</dbReference>
<keyword evidence="6" id="KW-1185">Reference proteome</keyword>
<evidence type="ECO:0000256" key="1">
    <source>
        <dbReference type="ARBA" id="ARBA00004906"/>
    </source>
</evidence>
<accession>U5DAE7</accession>
<dbReference type="Proteomes" id="UP000017836">
    <property type="component" value="Unassembled WGS sequence"/>
</dbReference>
<dbReference type="InterPro" id="IPR043454">
    <property type="entry name" value="NPH3/RPT2-like"/>
</dbReference>
<dbReference type="SMART" id="SM00225">
    <property type="entry name" value="BTB"/>
    <property type="match status" value="1"/>
</dbReference>